<dbReference type="InterPro" id="IPR036691">
    <property type="entry name" value="Endo/exonu/phosph_ase_sf"/>
</dbReference>
<keyword evidence="3" id="KW-0378">Hydrolase</keyword>
<accession>A0ABP9TID1</accession>
<dbReference type="Proteomes" id="UP001501257">
    <property type="component" value="Unassembled WGS sequence"/>
</dbReference>
<keyword evidence="1" id="KW-0732">Signal</keyword>
<evidence type="ECO:0000259" key="2">
    <source>
        <dbReference type="Pfam" id="PF03372"/>
    </source>
</evidence>
<evidence type="ECO:0000313" key="4">
    <source>
        <dbReference type="Proteomes" id="UP001501257"/>
    </source>
</evidence>
<evidence type="ECO:0000256" key="1">
    <source>
        <dbReference type="SAM" id="SignalP"/>
    </source>
</evidence>
<feature type="signal peptide" evidence="1">
    <location>
        <begin position="1"/>
        <end position="23"/>
    </location>
</feature>
<keyword evidence="4" id="KW-1185">Reference proteome</keyword>
<name>A0ABP9TID1_9MICC</name>
<dbReference type="Gene3D" id="3.60.10.10">
    <property type="entry name" value="Endonuclease/exonuclease/phosphatase"/>
    <property type="match status" value="1"/>
</dbReference>
<organism evidence="3 4">
    <name type="scientific">Paeniglutamicibacter antarcticus</name>
    <dbReference type="NCBI Taxonomy" id="494023"/>
    <lineage>
        <taxon>Bacteria</taxon>
        <taxon>Bacillati</taxon>
        <taxon>Actinomycetota</taxon>
        <taxon>Actinomycetes</taxon>
        <taxon>Micrococcales</taxon>
        <taxon>Micrococcaceae</taxon>
        <taxon>Paeniglutamicibacter</taxon>
    </lineage>
</organism>
<dbReference type="SUPFAM" id="SSF56219">
    <property type="entry name" value="DNase I-like"/>
    <property type="match status" value="1"/>
</dbReference>
<dbReference type="EMBL" id="BAABLK010000006">
    <property type="protein sequence ID" value="GAA5225873.1"/>
    <property type="molecule type" value="Genomic_DNA"/>
</dbReference>
<dbReference type="RefSeq" id="WP_345466131.1">
    <property type="nucleotide sequence ID" value="NZ_BAABLK010000006.1"/>
</dbReference>
<keyword evidence="3" id="KW-0540">Nuclease</keyword>
<dbReference type="GO" id="GO:0004519">
    <property type="term" value="F:endonuclease activity"/>
    <property type="evidence" value="ECO:0007669"/>
    <property type="project" value="UniProtKB-KW"/>
</dbReference>
<dbReference type="Pfam" id="PF03372">
    <property type="entry name" value="Exo_endo_phos"/>
    <property type="match status" value="1"/>
</dbReference>
<keyword evidence="3" id="KW-0255">Endonuclease</keyword>
<evidence type="ECO:0000313" key="3">
    <source>
        <dbReference type="EMBL" id="GAA5225873.1"/>
    </source>
</evidence>
<comment type="caution">
    <text evidence="3">The sequence shown here is derived from an EMBL/GenBank/DDBJ whole genome shotgun (WGS) entry which is preliminary data.</text>
</comment>
<feature type="chain" id="PRO_5046298658" evidence="1">
    <location>
        <begin position="24"/>
        <end position="420"/>
    </location>
</feature>
<proteinExistence type="predicted"/>
<sequence length="420" mass="44164">MRYSICAAVAAATLAALGPGALAPVHANAMTEARPAAMHLDHSAPMPYAEPPGVTARGLRVATFNASLNRQRPGQLANDLATPLDAQAQAVAQIVQRTAPDVLLLNEFDYDAKGAAAEAFKDNYLARSQGGQPSINYPHVYVAPANTGIPSGADLDGNGIVGGPSDALGYGDFEGQYGMVLFSMYPMDTANIRTFQNFLWQDMPHSQLPTQYYPELVRSILPLPSKSMWDVPITVGEKTIHVIAAHPTPPVFDGPEKSNKTRNHDEIRLINDYLGAQDGAGGYIYDDAGKRGPLAPGSDFVVLGDLNSDPSSGDSDPAAISALLANPLLVDPLPSAPRENGTSARGLAGVIGSVLGTADFGREGAGVLRVDYVLPAATLGVRGSGVYWPRTGHAEAGLVSGWPPASSDHRLVWIELDLQA</sequence>
<dbReference type="InterPro" id="IPR005135">
    <property type="entry name" value="Endo/exonuclease/phosphatase"/>
</dbReference>
<feature type="domain" description="Endonuclease/exonuclease/phosphatase" evidence="2">
    <location>
        <begin position="62"/>
        <end position="409"/>
    </location>
</feature>
<protein>
    <submittedName>
        <fullName evidence="3">Endonuclease/exonuclease/phosphatase family protein</fullName>
    </submittedName>
</protein>
<reference evidence="4" key="1">
    <citation type="journal article" date="2019" name="Int. J. Syst. Evol. Microbiol.">
        <title>The Global Catalogue of Microorganisms (GCM) 10K type strain sequencing project: providing services to taxonomists for standard genome sequencing and annotation.</title>
        <authorList>
            <consortium name="The Broad Institute Genomics Platform"/>
            <consortium name="The Broad Institute Genome Sequencing Center for Infectious Disease"/>
            <person name="Wu L."/>
            <person name="Ma J."/>
        </authorList>
    </citation>
    <scope>NUCLEOTIDE SEQUENCE [LARGE SCALE GENOMIC DNA]</scope>
    <source>
        <strain evidence="4">JCM 18952</strain>
    </source>
</reference>
<gene>
    <name evidence="3" type="ORF">GCM10025778_04030</name>
</gene>